<proteinExistence type="predicted"/>
<organism evidence="1 2">
    <name type="scientific">Ascodesmis nigricans</name>
    <dbReference type="NCBI Taxonomy" id="341454"/>
    <lineage>
        <taxon>Eukaryota</taxon>
        <taxon>Fungi</taxon>
        <taxon>Dikarya</taxon>
        <taxon>Ascomycota</taxon>
        <taxon>Pezizomycotina</taxon>
        <taxon>Pezizomycetes</taxon>
        <taxon>Pezizales</taxon>
        <taxon>Ascodesmidaceae</taxon>
        <taxon>Ascodesmis</taxon>
    </lineage>
</organism>
<dbReference type="AlphaFoldDB" id="A0A4S2MM23"/>
<reference evidence="1 2" key="1">
    <citation type="submission" date="2019-04" db="EMBL/GenBank/DDBJ databases">
        <title>Comparative genomics and transcriptomics to analyze fruiting body development in filamentous ascomycetes.</title>
        <authorList>
            <consortium name="DOE Joint Genome Institute"/>
            <person name="Lutkenhaus R."/>
            <person name="Traeger S."/>
            <person name="Breuer J."/>
            <person name="Kuo A."/>
            <person name="Lipzen A."/>
            <person name="Pangilinan J."/>
            <person name="Dilworth D."/>
            <person name="Sandor L."/>
            <person name="Poggeler S."/>
            <person name="Barry K."/>
            <person name="Grigoriev I.V."/>
            <person name="Nowrousian M."/>
        </authorList>
    </citation>
    <scope>NUCLEOTIDE SEQUENCE [LARGE SCALE GENOMIC DNA]</scope>
    <source>
        <strain evidence="1 2">CBS 389.68</strain>
    </source>
</reference>
<keyword evidence="2" id="KW-1185">Reference proteome</keyword>
<feature type="non-terminal residue" evidence="1">
    <location>
        <position position="1"/>
    </location>
</feature>
<evidence type="ECO:0000313" key="1">
    <source>
        <dbReference type="EMBL" id="TGZ76189.1"/>
    </source>
</evidence>
<dbReference type="SUPFAM" id="SSF56672">
    <property type="entry name" value="DNA/RNA polymerases"/>
    <property type="match status" value="1"/>
</dbReference>
<dbReference type="EMBL" id="ML220202">
    <property type="protein sequence ID" value="TGZ76189.1"/>
    <property type="molecule type" value="Genomic_DNA"/>
</dbReference>
<gene>
    <name evidence="1" type="ORF">EX30DRAFT_289930</name>
</gene>
<accession>A0A4S2MM23</accession>
<name>A0A4S2MM23_9PEZI</name>
<sequence>FVDNVGICGPKTRYNDEEVPVLPGVRRFILQHICNVEIALFDIEQANGRISGEKSEWGSSGISIVGYVCDENGRFRQESKVRKIECWPECKTVKEVR</sequence>
<feature type="non-terminal residue" evidence="1">
    <location>
        <position position="97"/>
    </location>
</feature>
<protein>
    <submittedName>
        <fullName evidence="1">Uncharacterized protein</fullName>
    </submittedName>
</protein>
<dbReference type="Proteomes" id="UP000298138">
    <property type="component" value="Unassembled WGS sequence"/>
</dbReference>
<dbReference type="OrthoDB" id="5425374at2759"/>
<dbReference type="InterPro" id="IPR043502">
    <property type="entry name" value="DNA/RNA_pol_sf"/>
</dbReference>
<evidence type="ECO:0000313" key="2">
    <source>
        <dbReference type="Proteomes" id="UP000298138"/>
    </source>
</evidence>
<dbReference type="InParanoid" id="A0A4S2MM23"/>
<dbReference type="STRING" id="341454.A0A4S2MM23"/>